<dbReference type="EMBL" id="JBHFLD010000021">
    <property type="protein sequence ID" value="MFB2716677.1"/>
    <property type="molecule type" value="Genomic_DNA"/>
</dbReference>
<comment type="caution">
    <text evidence="1">The sequence shown here is derived from an EMBL/GenBank/DDBJ whole genome shotgun (WGS) entry which is preliminary data.</text>
</comment>
<gene>
    <name evidence="1" type="ORF">ACE05E_14415</name>
</gene>
<protein>
    <recommendedName>
        <fullName evidence="3">DUF4404 domain-containing protein</fullName>
    </recommendedName>
</protein>
<accession>A0ABV4W922</accession>
<sequence length="81" mass="8771">MSNAESLKKLLVLLEEVKAATRDTAEPGVSEALDEAIGELQRLQDSDESSEAIKLKALECLGRFFQSLPGIARLLELLSGN</sequence>
<organism evidence="1 2">
    <name type="scientific">Marinobacter shengliensis</name>
    <dbReference type="NCBI Taxonomy" id="1389223"/>
    <lineage>
        <taxon>Bacteria</taxon>
        <taxon>Pseudomonadati</taxon>
        <taxon>Pseudomonadota</taxon>
        <taxon>Gammaproteobacteria</taxon>
        <taxon>Pseudomonadales</taxon>
        <taxon>Marinobacteraceae</taxon>
        <taxon>Marinobacter</taxon>
    </lineage>
</organism>
<reference evidence="1 2" key="1">
    <citation type="submission" date="2024-09" db="EMBL/GenBank/DDBJ databases">
        <title>Draft genome sequences of 6 high pH adapted Marinobacter shengliensis sp. isolated from Mariana forearc serpentinite mud volcanoes.</title>
        <authorList>
            <person name="Elkassas S."/>
            <person name="Serres M."/>
            <person name="Michael N."/>
            <person name="Amina P."/>
            <person name="Teodora Z."/>
            <person name="Julie H."/>
        </authorList>
    </citation>
    <scope>NUCLEOTIDE SEQUENCE [LARGE SCALE GENOMIC DNA]</scope>
    <source>
        <strain evidence="1 2">EB4</strain>
    </source>
</reference>
<keyword evidence="2" id="KW-1185">Reference proteome</keyword>
<evidence type="ECO:0000313" key="2">
    <source>
        <dbReference type="Proteomes" id="UP001576762"/>
    </source>
</evidence>
<evidence type="ECO:0000313" key="1">
    <source>
        <dbReference type="EMBL" id="MFB2716677.1"/>
    </source>
</evidence>
<evidence type="ECO:0008006" key="3">
    <source>
        <dbReference type="Google" id="ProtNLM"/>
    </source>
</evidence>
<proteinExistence type="predicted"/>
<dbReference type="RefSeq" id="WP_342631930.1">
    <property type="nucleotide sequence ID" value="NZ_JBHFLD010000021.1"/>
</dbReference>
<dbReference type="Proteomes" id="UP001576762">
    <property type="component" value="Unassembled WGS sequence"/>
</dbReference>
<name>A0ABV4W922_9GAMM</name>